<keyword evidence="1" id="KW-0677">Repeat</keyword>
<dbReference type="GO" id="GO:0006289">
    <property type="term" value="P:nucleotide-excision repair"/>
    <property type="evidence" value="ECO:0007669"/>
    <property type="project" value="UniProtKB-UniRule"/>
</dbReference>
<feature type="compositionally biased region" description="Polar residues" evidence="6">
    <location>
        <begin position="81"/>
        <end position="100"/>
    </location>
</feature>
<dbReference type="GO" id="GO:0043161">
    <property type="term" value="P:proteasome-mediated ubiquitin-dependent protein catabolic process"/>
    <property type="evidence" value="ECO:0007669"/>
    <property type="project" value="UniProtKB-UniRule"/>
</dbReference>
<dbReference type="SUPFAM" id="SSF101238">
    <property type="entry name" value="XPC-binding domain"/>
    <property type="match status" value="1"/>
</dbReference>
<feature type="domain" description="UBA" evidence="7">
    <location>
        <begin position="249"/>
        <end position="289"/>
    </location>
</feature>
<dbReference type="Pfam" id="PF00627">
    <property type="entry name" value="UBA"/>
    <property type="match status" value="2"/>
</dbReference>
<protein>
    <recommendedName>
        <fullName evidence="5">UV excision repair protein RAD23</fullName>
    </recommendedName>
</protein>
<dbReference type="AlphaFoldDB" id="A0A1R4AC92"/>
<reference evidence="9 10" key="1">
    <citation type="journal article" date="2012" name="Nucleic Acids Res.">
        <title>Sequencing of the smallest Apicomplexan genome from the human pathogen Babesia microti.</title>
        <authorList>
            <person name="Cornillot E."/>
            <person name="Hadj-Kaddour K."/>
            <person name="Dassouli A."/>
            <person name="Noel B."/>
            <person name="Ranwez V."/>
            <person name="Vacherie B."/>
            <person name="Augagneur Y."/>
            <person name="Bres V."/>
            <person name="Duclos A."/>
            <person name="Randazzo S."/>
            <person name="Carcy B."/>
            <person name="Debierre-Grockiego F."/>
            <person name="Delbecq S."/>
            <person name="Moubri-Menage K."/>
            <person name="Shams-Eldin H."/>
            <person name="Usmani-Brown S."/>
            <person name="Bringaud F."/>
            <person name="Wincker P."/>
            <person name="Vivares C.P."/>
            <person name="Schwarz R.T."/>
            <person name="Schetters T.P."/>
            <person name="Krause P.J."/>
            <person name="Gorenflot A."/>
            <person name="Berry V."/>
            <person name="Barbe V."/>
            <person name="Ben Mamoun C."/>
        </authorList>
    </citation>
    <scope>NUCLEOTIDE SEQUENCE [LARGE SCALE GENOMIC DNA]</scope>
    <source>
        <strain evidence="9 10">RI</strain>
    </source>
</reference>
<dbReference type="Proteomes" id="UP000002899">
    <property type="component" value="Chromosome III"/>
</dbReference>
<dbReference type="FunFam" id="1.10.8.10:FF:000003">
    <property type="entry name" value="UV excision repair protein RAD23 homolog"/>
    <property type="match status" value="1"/>
</dbReference>
<dbReference type="SUPFAM" id="SSF46934">
    <property type="entry name" value="UBA-like"/>
    <property type="match status" value="2"/>
</dbReference>
<reference evidence="9 10" key="2">
    <citation type="journal article" date="2013" name="PLoS ONE">
        <title>Whole genome mapping and re-organization of the nuclear and mitochondrial genomes of Babesia microti isolates.</title>
        <authorList>
            <person name="Cornillot E."/>
            <person name="Dassouli A."/>
            <person name="Garg A."/>
            <person name="Pachikara N."/>
            <person name="Randazzo S."/>
            <person name="Depoix D."/>
            <person name="Carcy B."/>
            <person name="Delbecq S."/>
            <person name="Frutos R."/>
            <person name="Silva J.C."/>
            <person name="Sutton R."/>
            <person name="Krause P.J."/>
            <person name="Mamoun C.B."/>
        </authorList>
    </citation>
    <scope>NUCLEOTIDE SEQUENCE [LARGE SCALE GENOMIC DNA]</scope>
    <source>
        <strain evidence="9 10">RI</strain>
    </source>
</reference>
<accession>A0A1R4AC92</accession>
<proteinExistence type="inferred from homology"/>
<dbReference type="PRINTS" id="PR01839">
    <property type="entry name" value="RAD23PROTEIN"/>
</dbReference>
<dbReference type="Gene3D" id="1.10.8.10">
    <property type="entry name" value="DNA helicase RuvA subunit, C-terminal domain"/>
    <property type="match status" value="2"/>
</dbReference>
<dbReference type="GO" id="GO:0005829">
    <property type="term" value="C:cytosol"/>
    <property type="evidence" value="ECO:0007669"/>
    <property type="project" value="TreeGrafter"/>
</dbReference>
<dbReference type="GO" id="GO:0043130">
    <property type="term" value="F:ubiquitin binding"/>
    <property type="evidence" value="ECO:0007669"/>
    <property type="project" value="UniProtKB-UniRule"/>
</dbReference>
<name>A0A1R4AC92_BABMR</name>
<dbReference type="GO" id="GO:0031593">
    <property type="term" value="F:polyubiquitin modification-dependent protein binding"/>
    <property type="evidence" value="ECO:0007669"/>
    <property type="project" value="UniProtKB-UniRule"/>
</dbReference>
<dbReference type="InterPro" id="IPR004806">
    <property type="entry name" value="Rad23"/>
</dbReference>
<dbReference type="Pfam" id="PF00240">
    <property type="entry name" value="ubiquitin"/>
    <property type="match status" value="1"/>
</dbReference>
<evidence type="ECO:0000259" key="8">
    <source>
        <dbReference type="PROSITE" id="PS50053"/>
    </source>
</evidence>
<sequence length="299" mass="32510">MKLIACTLKNVETCVEVDPSDTVDALTNKIGSSLNNASASKMRLIHAGKILKMEQKISDYSDIKDGDKIIVLFSKQSEASTIANPTPAPTSTPIADANTSPPKPIPTTDPNALLMGEELEKAINGIVEMGFDVESVKAAMSAAFNNPNRAIELLTRHEVDVSDHDTHQSVQTTGVLDELRQHPMFEQMRAIVRSNPQTLPQILSLIGQSDPSLLQAITENQEEFIQLLSEPVLGTSGDFIDAQSITLTPEEMESINRLEGLGFSRPAAVEAFLACDKNEEMAANYLLENIADYVSDNDN</sequence>
<dbReference type="KEGG" id="bmic:BMR1_03g04110"/>
<dbReference type="SMART" id="SM00165">
    <property type="entry name" value="UBA"/>
    <property type="match status" value="2"/>
</dbReference>
<evidence type="ECO:0000313" key="9">
    <source>
        <dbReference type="EMBL" id="SJK86639.1"/>
    </source>
</evidence>
<evidence type="ECO:0000256" key="5">
    <source>
        <dbReference type="RuleBase" id="RU367049"/>
    </source>
</evidence>
<dbReference type="OrthoDB" id="419317at2759"/>
<evidence type="ECO:0000256" key="4">
    <source>
        <dbReference type="ARBA" id="ARBA00023242"/>
    </source>
</evidence>
<keyword evidence="2 5" id="KW-0227">DNA damage</keyword>
<feature type="domain" description="UBA" evidence="7">
    <location>
        <begin position="117"/>
        <end position="157"/>
    </location>
</feature>
<keyword evidence="4 5" id="KW-0539">Nucleus</keyword>
<dbReference type="PANTHER" id="PTHR10621:SF0">
    <property type="entry name" value="UV EXCISION REPAIR PROTEIN RAD23"/>
    <property type="match status" value="1"/>
</dbReference>
<comment type="similarity">
    <text evidence="5">Belongs to the RAD23 family.</text>
</comment>
<dbReference type="Gene3D" id="1.10.10.540">
    <property type="entry name" value="XPC-binding domain"/>
    <property type="match status" value="1"/>
</dbReference>
<dbReference type="InterPro" id="IPR015940">
    <property type="entry name" value="UBA"/>
</dbReference>
<feature type="region of interest" description="Disordered" evidence="6">
    <location>
        <begin position="81"/>
        <end position="109"/>
    </location>
</feature>
<keyword evidence="5" id="KW-0963">Cytoplasm</keyword>
<gene>
    <name evidence="9" type="ORF">BMR1_03g04110</name>
</gene>
<dbReference type="InterPro" id="IPR036353">
    <property type="entry name" value="XPC-bd_sf"/>
</dbReference>
<dbReference type="GO" id="GO:0003684">
    <property type="term" value="F:damaged DNA binding"/>
    <property type="evidence" value="ECO:0007669"/>
    <property type="project" value="UniProtKB-UniRule"/>
</dbReference>
<dbReference type="SMART" id="SM00213">
    <property type="entry name" value="UBQ"/>
    <property type="match status" value="1"/>
</dbReference>
<dbReference type="Pfam" id="PF09280">
    <property type="entry name" value="XPC-binding"/>
    <property type="match status" value="1"/>
</dbReference>
<dbReference type="InterPro" id="IPR029071">
    <property type="entry name" value="Ubiquitin-like_domsf"/>
</dbReference>
<feature type="domain" description="Ubiquitin-like" evidence="8">
    <location>
        <begin position="1"/>
        <end position="61"/>
    </location>
</feature>
<evidence type="ECO:0000256" key="2">
    <source>
        <dbReference type="ARBA" id="ARBA00022763"/>
    </source>
</evidence>
<keyword evidence="3 5" id="KW-0234">DNA repair</keyword>
<evidence type="ECO:0000259" key="7">
    <source>
        <dbReference type="PROSITE" id="PS50030"/>
    </source>
</evidence>
<dbReference type="PROSITE" id="PS50053">
    <property type="entry name" value="UBIQUITIN_2"/>
    <property type="match status" value="1"/>
</dbReference>
<dbReference type="GO" id="GO:0070628">
    <property type="term" value="F:proteasome binding"/>
    <property type="evidence" value="ECO:0007669"/>
    <property type="project" value="TreeGrafter"/>
</dbReference>
<dbReference type="InterPro" id="IPR000626">
    <property type="entry name" value="Ubiquitin-like_dom"/>
</dbReference>
<dbReference type="SUPFAM" id="SSF54236">
    <property type="entry name" value="Ubiquitin-like"/>
    <property type="match status" value="1"/>
</dbReference>
<dbReference type="PANTHER" id="PTHR10621">
    <property type="entry name" value="UV EXCISION REPAIR PROTEIN RAD23"/>
    <property type="match status" value="1"/>
</dbReference>
<evidence type="ECO:0000313" key="10">
    <source>
        <dbReference type="Proteomes" id="UP000002899"/>
    </source>
</evidence>
<dbReference type="InterPro" id="IPR015360">
    <property type="entry name" value="XPC-bd"/>
</dbReference>
<dbReference type="InterPro" id="IPR009060">
    <property type="entry name" value="UBA-like_sf"/>
</dbReference>
<keyword evidence="10" id="KW-1185">Reference proteome</keyword>
<comment type="function">
    <text evidence="5">Multiubiquitin chain receptor involved in modulation of proteasomal degradation. Involved in nucleotide excision repair.</text>
</comment>
<dbReference type="GO" id="GO:0005654">
    <property type="term" value="C:nucleoplasm"/>
    <property type="evidence" value="ECO:0007669"/>
    <property type="project" value="TreeGrafter"/>
</dbReference>
<dbReference type="VEuPathDB" id="PiroplasmaDB:BMR1_03g04110"/>
<dbReference type="Gene3D" id="3.10.20.90">
    <property type="entry name" value="Phosphatidylinositol 3-kinase Catalytic Subunit, Chain A, domain 1"/>
    <property type="match status" value="1"/>
</dbReference>
<evidence type="ECO:0000256" key="6">
    <source>
        <dbReference type="SAM" id="MobiDB-lite"/>
    </source>
</evidence>
<organism evidence="9 10">
    <name type="scientific">Babesia microti (strain RI)</name>
    <dbReference type="NCBI Taxonomy" id="1133968"/>
    <lineage>
        <taxon>Eukaryota</taxon>
        <taxon>Sar</taxon>
        <taxon>Alveolata</taxon>
        <taxon>Apicomplexa</taxon>
        <taxon>Aconoidasida</taxon>
        <taxon>Piroplasmida</taxon>
        <taxon>Babesiidae</taxon>
        <taxon>Babesia</taxon>
    </lineage>
</organism>
<dbReference type="CDD" id="cd14280">
    <property type="entry name" value="UBA1_Rad23_like"/>
    <property type="match status" value="1"/>
</dbReference>
<comment type="subcellular location">
    <subcellularLocation>
        <location evidence="5">Nucleus</location>
    </subcellularLocation>
    <subcellularLocation>
        <location evidence="5">Cytoplasm</location>
    </subcellularLocation>
</comment>
<dbReference type="GeneID" id="24425469"/>
<reference evidence="9 10" key="3">
    <citation type="journal article" date="2016" name="Sci. Rep.">
        <title>Genome-wide diversity and gene expression profiling of Babesia microti isolates identify polymorphic genes that mediate host-pathogen interactions.</title>
        <authorList>
            <person name="Silva J.C."/>
            <person name="Cornillot E."/>
            <person name="McCracken C."/>
            <person name="Usmani-Brown S."/>
            <person name="Dwivedi A."/>
            <person name="Ifeonu O.O."/>
            <person name="Crabtree J."/>
            <person name="Gotia H.T."/>
            <person name="Virji A.Z."/>
            <person name="Reynes C."/>
            <person name="Colinge J."/>
            <person name="Kumar V."/>
            <person name="Lawres L."/>
            <person name="Pazzi J.E."/>
            <person name="Pablo J.V."/>
            <person name="Hung C."/>
            <person name="Brancato J."/>
            <person name="Kumari P."/>
            <person name="Orvis J."/>
            <person name="Tretina K."/>
            <person name="Chibucos M."/>
            <person name="Ott S."/>
            <person name="Sadzewicz L."/>
            <person name="Sengamalay N."/>
            <person name="Shetty A.C."/>
            <person name="Su Q."/>
            <person name="Tallon L."/>
            <person name="Fraser C.M."/>
            <person name="Frutos R."/>
            <person name="Molina D.M."/>
            <person name="Krause P.J."/>
            <person name="Ben Mamoun C."/>
        </authorList>
    </citation>
    <scope>NUCLEOTIDE SEQUENCE [LARGE SCALE GENOMIC DNA]</scope>
    <source>
        <strain evidence="9 10">RI</strain>
    </source>
</reference>
<dbReference type="FunFam" id="1.10.8.10:FF:000002">
    <property type="entry name" value="UV excision repair protein RAD23 homolog"/>
    <property type="match status" value="1"/>
</dbReference>
<dbReference type="EMBL" id="LN871598">
    <property type="protein sequence ID" value="SJK86639.1"/>
    <property type="molecule type" value="Genomic_DNA"/>
</dbReference>
<evidence type="ECO:0000256" key="1">
    <source>
        <dbReference type="ARBA" id="ARBA00022737"/>
    </source>
</evidence>
<dbReference type="InterPro" id="IPR006636">
    <property type="entry name" value="STI1_HS-bd"/>
</dbReference>
<dbReference type="PROSITE" id="PS50030">
    <property type="entry name" value="UBA"/>
    <property type="match status" value="2"/>
</dbReference>
<dbReference type="SMART" id="SM00727">
    <property type="entry name" value="STI1"/>
    <property type="match status" value="1"/>
</dbReference>
<evidence type="ECO:0000256" key="3">
    <source>
        <dbReference type="ARBA" id="ARBA00023204"/>
    </source>
</evidence>
<dbReference type="RefSeq" id="XP_021338772.1">
    <property type="nucleotide sequence ID" value="XM_021482228.1"/>
</dbReference>